<dbReference type="RefSeq" id="WP_184712810.1">
    <property type="nucleotide sequence ID" value="NZ_JACHJP010000001.1"/>
</dbReference>
<keyword evidence="1" id="KW-0472">Membrane</keyword>
<organism evidence="2 3">
    <name type="scientific">Streptosporangium saharense</name>
    <dbReference type="NCBI Taxonomy" id="1706840"/>
    <lineage>
        <taxon>Bacteria</taxon>
        <taxon>Bacillati</taxon>
        <taxon>Actinomycetota</taxon>
        <taxon>Actinomycetes</taxon>
        <taxon>Streptosporangiales</taxon>
        <taxon>Streptosporangiaceae</taxon>
        <taxon>Streptosporangium</taxon>
    </lineage>
</organism>
<feature type="transmembrane region" description="Helical" evidence="1">
    <location>
        <begin position="37"/>
        <end position="60"/>
    </location>
</feature>
<reference evidence="2 3" key="1">
    <citation type="submission" date="2020-08" db="EMBL/GenBank/DDBJ databases">
        <title>Genomic Encyclopedia of Type Strains, Phase III (KMG-III): the genomes of soil and plant-associated and newly described type strains.</title>
        <authorList>
            <person name="Whitman W."/>
        </authorList>
    </citation>
    <scope>NUCLEOTIDE SEQUENCE [LARGE SCALE GENOMIC DNA]</scope>
    <source>
        <strain evidence="2 3">CECT 8840</strain>
    </source>
</reference>
<proteinExistence type="predicted"/>
<feature type="transmembrane region" description="Helical" evidence="1">
    <location>
        <begin position="67"/>
        <end position="89"/>
    </location>
</feature>
<dbReference type="InterPro" id="IPR021385">
    <property type="entry name" value="DUF3017"/>
</dbReference>
<dbReference type="Pfam" id="PF11222">
    <property type="entry name" value="DUF3017"/>
    <property type="match status" value="1"/>
</dbReference>
<protein>
    <submittedName>
        <fullName evidence="2">Putative membrane protein YccC</fullName>
    </submittedName>
</protein>
<sequence length="95" mass="10051">MNAENAVRERWGPYPLVLVGAVLAVVFAVVADPEWGGFALGAVMTLGALLRLGGGGRLAVRRPATDAVTLAIFGLALMAGSLLLQYPWLMPRYGR</sequence>
<evidence type="ECO:0000256" key="1">
    <source>
        <dbReference type="SAM" id="Phobius"/>
    </source>
</evidence>
<name>A0A7W7QIM3_9ACTN</name>
<gene>
    <name evidence="2" type="ORF">FHS44_001191</name>
</gene>
<evidence type="ECO:0000313" key="2">
    <source>
        <dbReference type="EMBL" id="MBB4914119.1"/>
    </source>
</evidence>
<dbReference type="Proteomes" id="UP000552644">
    <property type="component" value="Unassembled WGS sequence"/>
</dbReference>
<feature type="transmembrane region" description="Helical" evidence="1">
    <location>
        <begin position="12"/>
        <end position="31"/>
    </location>
</feature>
<dbReference type="EMBL" id="JACHJP010000001">
    <property type="protein sequence ID" value="MBB4914119.1"/>
    <property type="molecule type" value="Genomic_DNA"/>
</dbReference>
<accession>A0A7W7QIM3</accession>
<dbReference type="AlphaFoldDB" id="A0A7W7QIM3"/>
<keyword evidence="1" id="KW-0812">Transmembrane</keyword>
<evidence type="ECO:0000313" key="3">
    <source>
        <dbReference type="Proteomes" id="UP000552644"/>
    </source>
</evidence>
<comment type="caution">
    <text evidence="2">The sequence shown here is derived from an EMBL/GenBank/DDBJ whole genome shotgun (WGS) entry which is preliminary data.</text>
</comment>
<keyword evidence="1" id="KW-1133">Transmembrane helix</keyword>
<keyword evidence="3" id="KW-1185">Reference proteome</keyword>